<feature type="domain" description="DUF4232" evidence="3">
    <location>
        <begin position="145"/>
        <end position="265"/>
    </location>
</feature>
<keyword evidence="2" id="KW-0472">Membrane</keyword>
<feature type="compositionally biased region" description="Low complexity" evidence="1">
    <location>
        <begin position="131"/>
        <end position="143"/>
    </location>
</feature>
<dbReference type="EMBL" id="BMVU01000011">
    <property type="protein sequence ID" value="GGX73669.1"/>
    <property type="molecule type" value="Genomic_DNA"/>
</dbReference>
<comment type="caution">
    <text evidence="4">The sequence shown here is derived from an EMBL/GenBank/DDBJ whole genome shotgun (WGS) entry which is preliminary data.</text>
</comment>
<evidence type="ECO:0000313" key="5">
    <source>
        <dbReference type="Proteomes" id="UP000619244"/>
    </source>
</evidence>
<reference evidence="4" key="1">
    <citation type="journal article" date="2014" name="Int. J. Syst. Evol. Microbiol.">
        <title>Complete genome sequence of Corynebacterium casei LMG S-19264T (=DSM 44701T), isolated from a smear-ripened cheese.</title>
        <authorList>
            <consortium name="US DOE Joint Genome Institute (JGI-PGF)"/>
            <person name="Walter F."/>
            <person name="Albersmeier A."/>
            <person name="Kalinowski J."/>
            <person name="Ruckert C."/>
        </authorList>
    </citation>
    <scope>NUCLEOTIDE SEQUENCE</scope>
    <source>
        <strain evidence="4">JCM 4790</strain>
    </source>
</reference>
<organism evidence="4 5">
    <name type="scientific">Streptomyces minutiscleroticus</name>
    <dbReference type="NCBI Taxonomy" id="68238"/>
    <lineage>
        <taxon>Bacteria</taxon>
        <taxon>Bacillati</taxon>
        <taxon>Actinomycetota</taxon>
        <taxon>Actinomycetes</taxon>
        <taxon>Kitasatosporales</taxon>
        <taxon>Streptomycetaceae</taxon>
        <taxon>Streptomyces</taxon>
    </lineage>
</organism>
<proteinExistence type="predicted"/>
<evidence type="ECO:0000256" key="1">
    <source>
        <dbReference type="SAM" id="MobiDB-lite"/>
    </source>
</evidence>
<sequence length="281" mass="27634">MLTANGEGRDEDFEDRGHGRGHGDGAGGNGPGERRGGVCGRRARDRRRLALAAPAAVLAGAMLLAGCGGGDGPQKVRGDSSPVGEGTAATSPSAGDGSATPSAGSGDASKSSGPSGAPTGGEPKDDASKPAQDGDGTGQAQGTRCHTGELKASVGGNDPGAGQKNFPLVLTNTSGRTCTVDGYPGLAFVDGAGRQVSVDPERADGSAEGAVKLAPGESAWAPLSFTNPDTSGAERVTPASVLITPPDERDHLTVKWEGGAVPKDDEIAGPRVGRFSAGSGA</sequence>
<protein>
    <recommendedName>
        <fullName evidence="3">DUF4232 domain-containing protein</fullName>
    </recommendedName>
</protein>
<feature type="transmembrane region" description="Helical" evidence="2">
    <location>
        <begin position="49"/>
        <end position="66"/>
    </location>
</feature>
<dbReference type="Pfam" id="PF14016">
    <property type="entry name" value="DUF4232"/>
    <property type="match status" value="1"/>
</dbReference>
<feature type="compositionally biased region" description="Low complexity" evidence="1">
    <location>
        <begin position="101"/>
        <end position="121"/>
    </location>
</feature>
<name>A0A918KS21_9ACTN</name>
<dbReference type="InterPro" id="IPR025326">
    <property type="entry name" value="DUF4232"/>
</dbReference>
<gene>
    <name evidence="4" type="ORF">GCM10010358_30260</name>
</gene>
<keyword evidence="2" id="KW-0812">Transmembrane</keyword>
<feature type="region of interest" description="Disordered" evidence="1">
    <location>
        <begin position="259"/>
        <end position="281"/>
    </location>
</feature>
<accession>A0A918KS21</accession>
<feature type="region of interest" description="Disordered" evidence="1">
    <location>
        <begin position="64"/>
        <end position="169"/>
    </location>
</feature>
<dbReference type="Proteomes" id="UP000619244">
    <property type="component" value="Unassembled WGS sequence"/>
</dbReference>
<dbReference type="RefSeq" id="WP_229919333.1">
    <property type="nucleotide sequence ID" value="NZ_BMVU01000011.1"/>
</dbReference>
<reference evidence="4" key="2">
    <citation type="submission" date="2020-09" db="EMBL/GenBank/DDBJ databases">
        <authorList>
            <person name="Sun Q."/>
            <person name="Ohkuma M."/>
        </authorList>
    </citation>
    <scope>NUCLEOTIDE SEQUENCE</scope>
    <source>
        <strain evidence="4">JCM 4790</strain>
    </source>
</reference>
<evidence type="ECO:0000256" key="2">
    <source>
        <dbReference type="SAM" id="Phobius"/>
    </source>
</evidence>
<keyword evidence="2" id="KW-1133">Transmembrane helix</keyword>
<evidence type="ECO:0000313" key="4">
    <source>
        <dbReference type="EMBL" id="GGX73669.1"/>
    </source>
</evidence>
<keyword evidence="5" id="KW-1185">Reference proteome</keyword>
<feature type="region of interest" description="Disordered" evidence="1">
    <location>
        <begin position="1"/>
        <end position="41"/>
    </location>
</feature>
<evidence type="ECO:0000259" key="3">
    <source>
        <dbReference type="Pfam" id="PF14016"/>
    </source>
</evidence>
<dbReference type="AlphaFoldDB" id="A0A918KS21"/>